<evidence type="ECO:0000313" key="8">
    <source>
        <dbReference type="Proteomes" id="UP001383192"/>
    </source>
</evidence>
<dbReference type="GO" id="GO:0020037">
    <property type="term" value="F:heme binding"/>
    <property type="evidence" value="ECO:0007669"/>
    <property type="project" value="InterPro"/>
</dbReference>
<dbReference type="Proteomes" id="UP001383192">
    <property type="component" value="Unassembled WGS sequence"/>
</dbReference>
<evidence type="ECO:0008006" key="9">
    <source>
        <dbReference type="Google" id="ProtNLM"/>
    </source>
</evidence>
<comment type="similarity">
    <text evidence="2">Belongs to the cytochrome P450 family.</text>
</comment>
<keyword evidence="8" id="KW-1185">Reference proteome</keyword>
<dbReference type="GO" id="GO:0004497">
    <property type="term" value="F:monooxygenase activity"/>
    <property type="evidence" value="ECO:0007669"/>
    <property type="project" value="InterPro"/>
</dbReference>
<dbReference type="GO" id="GO:0016705">
    <property type="term" value="F:oxidoreductase activity, acting on paired donors, with incorporation or reduction of molecular oxygen"/>
    <property type="evidence" value="ECO:0007669"/>
    <property type="project" value="InterPro"/>
</dbReference>
<gene>
    <name evidence="7" type="ORF">VNI00_006880</name>
</gene>
<evidence type="ECO:0000313" key="7">
    <source>
        <dbReference type="EMBL" id="KAK7047214.1"/>
    </source>
</evidence>
<evidence type="ECO:0000256" key="4">
    <source>
        <dbReference type="ARBA" id="ARBA00023002"/>
    </source>
</evidence>
<dbReference type="GO" id="GO:0005506">
    <property type="term" value="F:iron ion binding"/>
    <property type="evidence" value="ECO:0007669"/>
    <property type="project" value="InterPro"/>
</dbReference>
<evidence type="ECO:0000256" key="5">
    <source>
        <dbReference type="ARBA" id="ARBA00023004"/>
    </source>
</evidence>
<dbReference type="Gene3D" id="1.10.630.10">
    <property type="entry name" value="Cytochrome P450"/>
    <property type="match status" value="1"/>
</dbReference>
<feature type="binding site" description="axial binding residue" evidence="6">
    <location>
        <position position="350"/>
    </location>
    <ligand>
        <name>heme</name>
        <dbReference type="ChEBI" id="CHEBI:30413"/>
    </ligand>
    <ligandPart>
        <name>Fe</name>
        <dbReference type="ChEBI" id="CHEBI:18248"/>
    </ligandPart>
</feature>
<dbReference type="InterPro" id="IPR001128">
    <property type="entry name" value="Cyt_P450"/>
</dbReference>
<comment type="cofactor">
    <cofactor evidence="1 6">
        <name>heme</name>
        <dbReference type="ChEBI" id="CHEBI:30413"/>
    </cofactor>
</comment>
<evidence type="ECO:0000256" key="3">
    <source>
        <dbReference type="ARBA" id="ARBA00022723"/>
    </source>
</evidence>
<evidence type="ECO:0000256" key="2">
    <source>
        <dbReference type="ARBA" id="ARBA00010617"/>
    </source>
</evidence>
<dbReference type="AlphaFoldDB" id="A0AAW0D757"/>
<evidence type="ECO:0000256" key="6">
    <source>
        <dbReference type="PIRSR" id="PIRSR602401-1"/>
    </source>
</evidence>
<dbReference type="CDD" id="cd11041">
    <property type="entry name" value="CYP503A1-like"/>
    <property type="match status" value="1"/>
</dbReference>
<sequence>MDAFEDILKARYTISPMIHTNPYHVEVIRTPLTRNINVRFDDIRDEIIAAFSDHITTQDHEWAELPTAETARKIVVRTSNRLFVGLPLCKIVGRVFTKRNESMRRALRHLAPVIEERLRMHDEHGSEWASRPNDYISWLIEATEYQAEDWQKGSVEDLTLRILAVNFAAIHTTSMALTFALHNLAANPHHAEPLRREVEMVVGQEGWTKGAMVKLRLMDSFLKESQRPNGGSSTFKHVSTIPTLTLKPVAMINRKAKKDFKFSDGTIVPAGTHISVATEFTHCNEATYPDPNGFNATRFSDLRDKEGEGLKHQMVTPTPDWLSFGTGESTLLIRYGWEFQPDDSAGKHACPGRFFAVSEIKAMLAHVLLNYDVKFKDDAPCPPAMNIAGNAGPDENAKVMFRKRINTSTL</sequence>
<dbReference type="SUPFAM" id="SSF48264">
    <property type="entry name" value="Cytochrome P450"/>
    <property type="match status" value="1"/>
</dbReference>
<protein>
    <recommendedName>
        <fullName evidence="9">Cytochrome P450</fullName>
    </recommendedName>
</protein>
<accession>A0AAW0D757</accession>
<name>A0AAW0D757_9AGAR</name>
<dbReference type="InterPro" id="IPR002401">
    <property type="entry name" value="Cyt_P450_E_grp-I"/>
</dbReference>
<keyword evidence="5 6" id="KW-0408">Iron</keyword>
<dbReference type="PANTHER" id="PTHR46206">
    <property type="entry name" value="CYTOCHROME P450"/>
    <property type="match status" value="1"/>
</dbReference>
<comment type="caution">
    <text evidence="7">The sequence shown here is derived from an EMBL/GenBank/DDBJ whole genome shotgun (WGS) entry which is preliminary data.</text>
</comment>
<keyword evidence="6" id="KW-0349">Heme</keyword>
<dbReference type="PRINTS" id="PR00463">
    <property type="entry name" value="EP450I"/>
</dbReference>
<dbReference type="EMBL" id="JAYKXP010000021">
    <property type="protein sequence ID" value="KAK7047214.1"/>
    <property type="molecule type" value="Genomic_DNA"/>
</dbReference>
<proteinExistence type="inferred from homology"/>
<dbReference type="InterPro" id="IPR036396">
    <property type="entry name" value="Cyt_P450_sf"/>
</dbReference>
<reference evidence="7 8" key="1">
    <citation type="submission" date="2024-01" db="EMBL/GenBank/DDBJ databases">
        <title>A draft genome for a cacao thread blight-causing isolate of Paramarasmius palmivorus.</title>
        <authorList>
            <person name="Baruah I.K."/>
            <person name="Bukari Y."/>
            <person name="Amoako-Attah I."/>
            <person name="Meinhardt L.W."/>
            <person name="Bailey B.A."/>
            <person name="Cohen S.P."/>
        </authorList>
    </citation>
    <scope>NUCLEOTIDE SEQUENCE [LARGE SCALE GENOMIC DNA]</scope>
    <source>
        <strain evidence="7 8">GH-12</strain>
    </source>
</reference>
<keyword evidence="3 6" id="KW-0479">Metal-binding</keyword>
<keyword evidence="4" id="KW-0560">Oxidoreductase</keyword>
<evidence type="ECO:0000256" key="1">
    <source>
        <dbReference type="ARBA" id="ARBA00001971"/>
    </source>
</evidence>
<dbReference type="Pfam" id="PF00067">
    <property type="entry name" value="p450"/>
    <property type="match status" value="2"/>
</dbReference>
<organism evidence="7 8">
    <name type="scientific">Paramarasmius palmivorus</name>
    <dbReference type="NCBI Taxonomy" id="297713"/>
    <lineage>
        <taxon>Eukaryota</taxon>
        <taxon>Fungi</taxon>
        <taxon>Dikarya</taxon>
        <taxon>Basidiomycota</taxon>
        <taxon>Agaricomycotina</taxon>
        <taxon>Agaricomycetes</taxon>
        <taxon>Agaricomycetidae</taxon>
        <taxon>Agaricales</taxon>
        <taxon>Marasmiineae</taxon>
        <taxon>Marasmiaceae</taxon>
        <taxon>Paramarasmius</taxon>
    </lineage>
</organism>